<keyword evidence="7" id="KW-1185">Reference proteome</keyword>
<evidence type="ECO:0000259" key="5">
    <source>
        <dbReference type="PROSITE" id="PS51891"/>
    </source>
</evidence>
<comment type="similarity">
    <text evidence="1">Belongs to the Gfa family.</text>
</comment>
<evidence type="ECO:0000256" key="1">
    <source>
        <dbReference type="ARBA" id="ARBA00005495"/>
    </source>
</evidence>
<accession>A0A0D6JC05</accession>
<dbReference type="KEGG" id="fiy:BN1229_v1_0993"/>
<keyword evidence="3" id="KW-0862">Zinc</keyword>
<evidence type="ECO:0000313" key="7">
    <source>
        <dbReference type="Proteomes" id="UP000033187"/>
    </source>
</evidence>
<dbReference type="GO" id="GO:0016846">
    <property type="term" value="F:carbon-sulfur lyase activity"/>
    <property type="evidence" value="ECO:0007669"/>
    <property type="project" value="InterPro"/>
</dbReference>
<dbReference type="KEGG" id="fil:BN1229_v1_0989"/>
<dbReference type="GO" id="GO:0046872">
    <property type="term" value="F:metal ion binding"/>
    <property type="evidence" value="ECO:0007669"/>
    <property type="project" value="UniProtKB-KW"/>
</dbReference>
<dbReference type="Gene3D" id="3.90.1590.10">
    <property type="entry name" value="glutathione-dependent formaldehyde- activating enzyme (gfa)"/>
    <property type="match status" value="1"/>
</dbReference>
<name>A0A0D6JC05_9HYPH</name>
<dbReference type="Pfam" id="PF04828">
    <property type="entry name" value="GFA"/>
    <property type="match status" value="1"/>
</dbReference>
<dbReference type="SUPFAM" id="SSF51316">
    <property type="entry name" value="Mss4-like"/>
    <property type="match status" value="1"/>
</dbReference>
<dbReference type="Proteomes" id="UP000033187">
    <property type="component" value="Chromosome 1"/>
</dbReference>
<evidence type="ECO:0000256" key="2">
    <source>
        <dbReference type="ARBA" id="ARBA00022723"/>
    </source>
</evidence>
<evidence type="ECO:0000313" key="6">
    <source>
        <dbReference type="EMBL" id="CPR16852.1"/>
    </source>
</evidence>
<dbReference type="PROSITE" id="PS51891">
    <property type="entry name" value="CENP_V_GFA"/>
    <property type="match status" value="1"/>
</dbReference>
<feature type="domain" description="CENP-V/GFA" evidence="5">
    <location>
        <begin position="6"/>
        <end position="124"/>
    </location>
</feature>
<dbReference type="AlphaFoldDB" id="A0A0D6JC05"/>
<dbReference type="EMBL" id="LN829119">
    <property type="protein sequence ID" value="CPR16852.1"/>
    <property type="molecule type" value="Genomic_DNA"/>
</dbReference>
<dbReference type="PANTHER" id="PTHR33337">
    <property type="entry name" value="GFA DOMAIN-CONTAINING PROTEIN"/>
    <property type="match status" value="1"/>
</dbReference>
<gene>
    <name evidence="6" type="ORF">YBN1229_v1_0993</name>
</gene>
<dbReference type="PANTHER" id="PTHR33337:SF40">
    <property type="entry name" value="CENP-V_GFA DOMAIN-CONTAINING PROTEIN-RELATED"/>
    <property type="match status" value="1"/>
</dbReference>
<protein>
    <recommendedName>
        <fullName evidence="5">CENP-V/GFA domain-containing protein</fullName>
    </recommendedName>
</protein>
<reference evidence="7" key="1">
    <citation type="submission" date="2015-02" db="EMBL/GenBank/DDBJ databases">
        <authorList>
            <person name="Chooi Y.-H."/>
        </authorList>
    </citation>
    <scope>NUCLEOTIDE SEQUENCE [LARGE SCALE GENOMIC DNA]</scope>
    <source>
        <strain evidence="7">strain Y</strain>
    </source>
</reference>
<sequence length="139" mass="14648">MQTINAEGGCLCGEIRFRVNGPLLGSAACHCRDCQHVCGGAPAYVVVVSKSSLNITKGQPASYANTAESGAQRTRQFCGTCGSPLFATDTSFPDVVSIKVGSLDDPSLFKSEAQFWTGSAPPWHLIDPNVPQFPKGPES</sequence>
<dbReference type="InterPro" id="IPR011057">
    <property type="entry name" value="Mss4-like_sf"/>
</dbReference>
<keyword evidence="4" id="KW-0456">Lyase</keyword>
<dbReference type="InterPro" id="IPR006913">
    <property type="entry name" value="CENP-V/GFA"/>
</dbReference>
<proteinExistence type="inferred from homology"/>
<evidence type="ECO:0000256" key="3">
    <source>
        <dbReference type="ARBA" id="ARBA00022833"/>
    </source>
</evidence>
<evidence type="ECO:0000256" key="4">
    <source>
        <dbReference type="ARBA" id="ARBA00023239"/>
    </source>
</evidence>
<organism evidence="6 7">
    <name type="scientific">Candidatus Filomicrobium marinum</name>
    <dbReference type="NCBI Taxonomy" id="1608628"/>
    <lineage>
        <taxon>Bacteria</taxon>
        <taxon>Pseudomonadati</taxon>
        <taxon>Pseudomonadota</taxon>
        <taxon>Alphaproteobacteria</taxon>
        <taxon>Hyphomicrobiales</taxon>
        <taxon>Hyphomicrobiaceae</taxon>
        <taxon>Filomicrobium</taxon>
    </lineage>
</organism>
<keyword evidence="2" id="KW-0479">Metal-binding</keyword>